<accession>A0A0A6XXD2</accession>
<sequence length="154" mass="17585">MKVKDFMIRDVIAVKKDTTIRELLKLLGEHNIGGVPVLDDEQKLVGMISDGDVIRYLQPKATTVYDLYMTFVVNEREDFKEKLSYSLNLPISKVMKKRDIYKVSPDDDFELALSILAKHHFKKLPVVNGAGRVVGVISRGDIVRQISNRIINRK</sequence>
<protein>
    <submittedName>
        <fullName evidence="4">CBS domain-containing membrane protein</fullName>
    </submittedName>
    <submittedName>
        <fullName evidence="5">CBS domain-containing protein</fullName>
    </submittedName>
</protein>
<comment type="caution">
    <text evidence="4">The sequence shown here is derived from an EMBL/GenBank/DDBJ whole genome shotgun (WGS) entry which is preliminary data.</text>
</comment>
<reference evidence="5" key="2">
    <citation type="submission" date="2020-02" db="EMBL/GenBank/DDBJ databases">
        <authorList>
            <person name="Feng H."/>
        </authorList>
    </citation>
    <scope>NUCLEOTIDE SEQUENCE [LARGE SCALE GENOMIC DNA]</scope>
    <source>
        <strain evidence="5">Gsoil 114</strain>
    </source>
</reference>
<evidence type="ECO:0000259" key="3">
    <source>
        <dbReference type="PROSITE" id="PS51371"/>
    </source>
</evidence>
<dbReference type="EMBL" id="JAAIWK010000009">
    <property type="protein sequence ID" value="NEY19815.1"/>
    <property type="molecule type" value="Genomic_DNA"/>
</dbReference>
<name>A0A0A6XXD2_9BACI</name>
<dbReference type="InterPro" id="IPR046342">
    <property type="entry name" value="CBS_dom_sf"/>
</dbReference>
<dbReference type="PROSITE" id="PS51371">
    <property type="entry name" value="CBS"/>
    <property type="match status" value="2"/>
</dbReference>
<reference evidence="4 6" key="1">
    <citation type="submission" date="2014-10" db="EMBL/GenBank/DDBJ databases">
        <title>Draft genome of phytase producing Bacillus ginsengihumi strain M2.11.</title>
        <authorList>
            <person name="Toymentseva A."/>
            <person name="Boulygina E.A."/>
            <person name="Kazakov S.V."/>
            <person name="Kayumov I."/>
            <person name="Suleimanova A.D."/>
            <person name="Mardanova A.M."/>
            <person name="Maria S.N."/>
            <person name="Sergey M.Y."/>
            <person name="Sharipova M.R."/>
        </authorList>
    </citation>
    <scope>NUCLEOTIDE SEQUENCE [LARGE SCALE GENOMIC DNA]</scope>
    <source>
        <strain evidence="4 6">M2.11</strain>
    </source>
</reference>
<dbReference type="Proteomes" id="UP000476934">
    <property type="component" value="Unassembled WGS sequence"/>
</dbReference>
<evidence type="ECO:0000256" key="1">
    <source>
        <dbReference type="ARBA" id="ARBA00023122"/>
    </source>
</evidence>
<dbReference type="PANTHER" id="PTHR43080">
    <property type="entry name" value="CBS DOMAIN-CONTAINING PROTEIN CBSX3, MITOCHONDRIAL"/>
    <property type="match status" value="1"/>
</dbReference>
<evidence type="ECO:0000313" key="5">
    <source>
        <dbReference type="EMBL" id="NEY19815.1"/>
    </source>
</evidence>
<dbReference type="InterPro" id="IPR051257">
    <property type="entry name" value="Diverse_CBS-Domain"/>
</dbReference>
<dbReference type="SMART" id="SM00116">
    <property type="entry name" value="CBS"/>
    <property type="match status" value="2"/>
</dbReference>
<evidence type="ECO:0000313" key="7">
    <source>
        <dbReference type="Proteomes" id="UP000476934"/>
    </source>
</evidence>
<dbReference type="InterPro" id="IPR000644">
    <property type="entry name" value="CBS_dom"/>
</dbReference>
<gene>
    <name evidence="5" type="ORF">G4D61_07505</name>
    <name evidence="4" type="ORF">NG54_13455</name>
</gene>
<dbReference type="CDD" id="cd04586">
    <property type="entry name" value="CBS_pair_BON_assoc"/>
    <property type="match status" value="1"/>
</dbReference>
<dbReference type="SUPFAM" id="SSF54631">
    <property type="entry name" value="CBS-domain pair"/>
    <property type="match status" value="1"/>
</dbReference>
<keyword evidence="1 2" id="KW-0129">CBS domain</keyword>
<dbReference type="Pfam" id="PF00571">
    <property type="entry name" value="CBS"/>
    <property type="match status" value="2"/>
</dbReference>
<evidence type="ECO:0000313" key="6">
    <source>
        <dbReference type="Proteomes" id="UP000030588"/>
    </source>
</evidence>
<organism evidence="4 6">
    <name type="scientific">Heyndrickxia ginsengihumi</name>
    <dbReference type="NCBI Taxonomy" id="363870"/>
    <lineage>
        <taxon>Bacteria</taxon>
        <taxon>Bacillati</taxon>
        <taxon>Bacillota</taxon>
        <taxon>Bacilli</taxon>
        <taxon>Bacillales</taxon>
        <taxon>Bacillaceae</taxon>
        <taxon>Heyndrickxia</taxon>
    </lineage>
</organism>
<dbReference type="Gene3D" id="3.10.580.10">
    <property type="entry name" value="CBS-domain"/>
    <property type="match status" value="1"/>
</dbReference>
<proteinExistence type="predicted"/>
<dbReference type="EMBL" id="JRUN01000043">
    <property type="protein sequence ID" value="KHD84767.1"/>
    <property type="molecule type" value="Genomic_DNA"/>
</dbReference>
<evidence type="ECO:0000313" key="4">
    <source>
        <dbReference type="EMBL" id="KHD84767.1"/>
    </source>
</evidence>
<dbReference type="OrthoDB" id="9790355at2"/>
<feature type="domain" description="CBS" evidence="3">
    <location>
        <begin position="95"/>
        <end position="154"/>
    </location>
</feature>
<keyword evidence="7" id="KW-1185">Reference proteome</keyword>
<feature type="domain" description="CBS" evidence="3">
    <location>
        <begin position="7"/>
        <end position="64"/>
    </location>
</feature>
<evidence type="ECO:0000256" key="2">
    <source>
        <dbReference type="PROSITE-ProRule" id="PRU00703"/>
    </source>
</evidence>
<dbReference type="Proteomes" id="UP000030588">
    <property type="component" value="Unassembled WGS sequence"/>
</dbReference>
<dbReference type="AlphaFoldDB" id="A0A0A6XXD2"/>
<dbReference type="PANTHER" id="PTHR43080:SF2">
    <property type="entry name" value="CBS DOMAIN-CONTAINING PROTEIN"/>
    <property type="match status" value="1"/>
</dbReference>
<dbReference type="STRING" id="363870.NG54_13455"/>
<reference evidence="5 7" key="3">
    <citation type="submission" date="2020-03" db="EMBL/GenBank/DDBJ databases">
        <title>Bacillus aquiflavi sp. nov., isolated from yellow water of strong flavor Chinese baijiu in Yibin region of China.</title>
        <authorList>
            <person name="Xie J."/>
        </authorList>
    </citation>
    <scope>NUCLEOTIDE SEQUENCE [LARGE SCALE GENOMIC DNA]</scope>
    <source>
        <strain evidence="5 7">Gsoil 114</strain>
    </source>
</reference>
<dbReference type="RefSeq" id="WP_025729373.1">
    <property type="nucleotide sequence ID" value="NZ_JAAIWK010000009.1"/>
</dbReference>